<comment type="caution">
    <text evidence="1">The sequence shown here is derived from an EMBL/GenBank/DDBJ whole genome shotgun (WGS) entry which is preliminary data.</text>
</comment>
<accession>A0A9N9AGN9</accession>
<dbReference type="EMBL" id="CAJVPZ010003354">
    <property type="protein sequence ID" value="CAG8528911.1"/>
    <property type="molecule type" value="Genomic_DNA"/>
</dbReference>
<gene>
    <name evidence="1" type="ORF">RFULGI_LOCUS3700</name>
</gene>
<dbReference type="AlphaFoldDB" id="A0A9N9AGN9"/>
<dbReference type="InterPro" id="IPR011990">
    <property type="entry name" value="TPR-like_helical_dom_sf"/>
</dbReference>
<evidence type="ECO:0000313" key="2">
    <source>
        <dbReference type="Proteomes" id="UP000789396"/>
    </source>
</evidence>
<keyword evidence="2" id="KW-1185">Reference proteome</keyword>
<reference evidence="1" key="1">
    <citation type="submission" date="2021-06" db="EMBL/GenBank/DDBJ databases">
        <authorList>
            <person name="Kallberg Y."/>
            <person name="Tangrot J."/>
            <person name="Rosling A."/>
        </authorList>
    </citation>
    <scope>NUCLEOTIDE SEQUENCE</scope>
    <source>
        <strain evidence="1">IN212</strain>
    </source>
</reference>
<dbReference type="OrthoDB" id="10006270at2759"/>
<dbReference type="Proteomes" id="UP000789396">
    <property type="component" value="Unassembled WGS sequence"/>
</dbReference>
<name>A0A9N9AGN9_9GLOM</name>
<protein>
    <submittedName>
        <fullName evidence="1">7639_t:CDS:1</fullName>
    </submittedName>
</protein>
<feature type="non-terminal residue" evidence="1">
    <location>
        <position position="106"/>
    </location>
</feature>
<organism evidence="1 2">
    <name type="scientific">Racocetra fulgida</name>
    <dbReference type="NCBI Taxonomy" id="60492"/>
    <lineage>
        <taxon>Eukaryota</taxon>
        <taxon>Fungi</taxon>
        <taxon>Fungi incertae sedis</taxon>
        <taxon>Mucoromycota</taxon>
        <taxon>Glomeromycotina</taxon>
        <taxon>Glomeromycetes</taxon>
        <taxon>Diversisporales</taxon>
        <taxon>Gigasporaceae</taxon>
        <taxon>Racocetra</taxon>
    </lineage>
</organism>
<dbReference type="Gene3D" id="1.25.40.10">
    <property type="entry name" value="Tetratricopeptide repeat domain"/>
    <property type="match status" value="1"/>
</dbReference>
<proteinExistence type="predicted"/>
<evidence type="ECO:0000313" key="1">
    <source>
        <dbReference type="EMBL" id="CAG8528911.1"/>
    </source>
</evidence>
<sequence>MQKEELVLKRPFATYVGLRTLNSLFCQNELHLNAEKEIQEARSELETKFRLSNNADILLSRADELYTQCRFKECLEVTTNIQSFLYKVTIKIVDLISETHQTTDYV</sequence>